<keyword evidence="2" id="KW-1185">Reference proteome</keyword>
<evidence type="ECO:0000313" key="2">
    <source>
        <dbReference type="Proteomes" id="UP000247409"/>
    </source>
</evidence>
<protein>
    <submittedName>
        <fullName evidence="1">Uncharacterized protein</fullName>
    </submittedName>
</protein>
<comment type="caution">
    <text evidence="1">The sequence shown here is derived from an EMBL/GenBank/DDBJ whole genome shotgun (WGS) entry which is preliminary data.</text>
</comment>
<organism evidence="1 2">
    <name type="scientific">Gracilariopsis chorda</name>
    <dbReference type="NCBI Taxonomy" id="448386"/>
    <lineage>
        <taxon>Eukaryota</taxon>
        <taxon>Rhodophyta</taxon>
        <taxon>Florideophyceae</taxon>
        <taxon>Rhodymeniophycidae</taxon>
        <taxon>Gracilariales</taxon>
        <taxon>Gracilariaceae</taxon>
        <taxon>Gracilariopsis</taxon>
    </lineage>
</organism>
<dbReference type="EMBL" id="NBIV01000017">
    <property type="protein sequence ID" value="PXF48030.1"/>
    <property type="molecule type" value="Genomic_DNA"/>
</dbReference>
<evidence type="ECO:0000313" key="1">
    <source>
        <dbReference type="EMBL" id="PXF48030.1"/>
    </source>
</evidence>
<proteinExistence type="predicted"/>
<gene>
    <name evidence="1" type="ORF">BWQ96_02221</name>
</gene>
<name>A0A2V3J3R9_9FLOR</name>
<accession>A0A2V3J3R9</accession>
<dbReference type="AlphaFoldDB" id="A0A2V3J3R9"/>
<dbReference type="Proteomes" id="UP000247409">
    <property type="component" value="Unassembled WGS sequence"/>
</dbReference>
<sequence length="61" mass="7165">MRVACAIPLWNWEVKEAIERLANAIRASDLCVEKRMCTKNSDNQQSVLERELPFKYLVDLR</sequence>
<reference evidence="1 2" key="1">
    <citation type="journal article" date="2018" name="Mol. Biol. Evol.">
        <title>Analysis of the draft genome of the red seaweed Gracilariopsis chorda provides insights into genome size evolution in Rhodophyta.</title>
        <authorList>
            <person name="Lee J."/>
            <person name="Yang E.C."/>
            <person name="Graf L."/>
            <person name="Yang J.H."/>
            <person name="Qiu H."/>
            <person name="Zel Zion U."/>
            <person name="Chan C.X."/>
            <person name="Stephens T.G."/>
            <person name="Weber A.P.M."/>
            <person name="Boo G.H."/>
            <person name="Boo S.M."/>
            <person name="Kim K.M."/>
            <person name="Shin Y."/>
            <person name="Jung M."/>
            <person name="Lee S.J."/>
            <person name="Yim H.S."/>
            <person name="Lee J.H."/>
            <person name="Bhattacharya D."/>
            <person name="Yoon H.S."/>
        </authorList>
    </citation>
    <scope>NUCLEOTIDE SEQUENCE [LARGE SCALE GENOMIC DNA]</scope>
    <source>
        <strain evidence="1 2">SKKU-2015</strain>
        <tissue evidence="1">Whole body</tissue>
    </source>
</reference>